<dbReference type="SUPFAM" id="SSF56112">
    <property type="entry name" value="Protein kinase-like (PK-like)"/>
    <property type="match status" value="2"/>
</dbReference>
<dbReference type="EC" id="2.7.11.1" evidence="1"/>
<dbReference type="Gene3D" id="3.10.110.10">
    <property type="entry name" value="Ubiquitin Conjugating Enzyme"/>
    <property type="match status" value="1"/>
</dbReference>
<dbReference type="SUPFAM" id="SSF55681">
    <property type="entry name" value="Class II aaRS and biotin synthetases"/>
    <property type="match status" value="1"/>
</dbReference>
<dbReference type="PANTHER" id="PTHR11042">
    <property type="entry name" value="EUKARYOTIC TRANSLATION INITIATION FACTOR 2-ALPHA KINASE EIF2-ALPHA KINASE -RELATED"/>
    <property type="match status" value="1"/>
</dbReference>
<dbReference type="PROSITE" id="PS50011">
    <property type="entry name" value="PROTEIN_KINASE_DOM"/>
    <property type="match status" value="1"/>
</dbReference>
<evidence type="ECO:0000256" key="3">
    <source>
        <dbReference type="ARBA" id="ARBA00022679"/>
    </source>
</evidence>
<dbReference type="InterPro" id="IPR036621">
    <property type="entry name" value="Anticodon-bd_dom_sf"/>
</dbReference>
<dbReference type="Gene3D" id="3.40.50.800">
    <property type="entry name" value="Anticodon-binding domain"/>
    <property type="match status" value="1"/>
</dbReference>
<dbReference type="Pfam" id="PF12745">
    <property type="entry name" value="HGTP_anticodon2"/>
    <property type="match status" value="1"/>
</dbReference>
<name>A0A9N8V282_9GLOM</name>
<sequence>MVKSRKQQSLLTTQLGLKEAKEAQENEIEALKAIFMEDYESVVVTTAWKVVPTGHEFRLHLKPQEQELKKHVSLDLHVKFPKTYPRSAPDIKIENARGLSETHLNKAQGHISNLIKENIGQEMVYTIAQFIQEFITMNNNGVKMVTKQTSFHEQMLNRIEQMTKVEQKKAIEEEFRARQLEEQERIILAQKINEETQNKMAKFEEERLKRKQMKVKEDQNSKKLVDSSLTFPTVNFDAFVMLNPDASQDVPFKSVVLGPSIGKGTIGSTYLVQATNFQGKNVEPSERHVLVLKEISIVSPYYFNIEGKRKIEKDLFRVKRLRHTNLITIYESELGRSEAGWNLYILMEYARGGTLEDLLKKCGTIQLPFAREYMKQLLNALDYVHANSFVHKASNILLTEVDGKGECIAKLSDVNFHRKLLGEVPPEQETKPYSRKNDIWCLGVIFIQMLFGLNVIKQYNSLEDLLKSELLNQPFFNDGSVNLLDTPLKFITSSGKTNNVRSNHQHPLNKDNNELAGSFVESNTQFAFSPPCSSQSTTFSRYRLDFEEIHFLGKVRLNPNDIEKTRKILREITTLSRLHHQYVVRYYTTWFEDSDGAWKETESFSENIGGSLATSNDDLTKVMMMTSNKNRIGNSKKFSPKEEKTRILYIQMEYCEKQTLKDIIDIGVKPDDGWSNIFLDANGDVKIGDFGLATTSDEVGSFRVSNFDRMSSREDSMTGDVGTTLYVAPEVLSNNKIFGLRYNHKGIIFFEICYKFSTEMERRVTILGLRKPEIIFPKDFSTNKMENQVYIIRWCLHHNPKNRPTSLELLKSEWMPAKLEDEHVQEYVRTMANPNTPHYRTLISTLFTQSPDKHKDHTYDFNSVMRDHMLRIFRHHGGVEISTPLMMPKSDIYEEDKKAVHLMDIEGGIVQLNYDLTVPFARYVSRQPRFVYEADFDIIHSRHSPMVAEAEIFKIVDEIIEEFPPLKSINYCFFLNHTNIIETIFDCCRIPEEIRRGVYSLLGQLEKKYSINQIRAQLSNKYKLPRNKLISSTSMRTRIHDAIKDFKLLMKYAKCLGVQLFQVMDDNNRKDVLAAGGRYDSLIQQFRHPMTVTSKNDDEKSFGYWASKKCDVYVASFGKVHLEERLDLIHELWAHNIKADFMYEESSDLTPEMLANACKKQGINWIVIMRHRNQDLYKNSSSSSSSRIDSTMTTTVKVKNLLWKTEDEVPRNELCVRLNSEIIEQARIDLHSSGSKYHNKHSLSPQSEQWVIEQINKGGVPVLALDINREILRKFVDCNVLEDESFKSKAHQKEYLINVQETLKQRHQEGYKQVWLYSHRDDFGILYHYFL</sequence>
<proteinExistence type="predicted"/>
<evidence type="ECO:0000259" key="10">
    <source>
        <dbReference type="PROSITE" id="PS50908"/>
    </source>
</evidence>
<dbReference type="PANTHER" id="PTHR11042:SF136">
    <property type="entry name" value="EIF-2-ALPHA KINASE GCN2"/>
    <property type="match status" value="1"/>
</dbReference>
<keyword evidence="6" id="KW-0067">ATP-binding</keyword>
<evidence type="ECO:0000313" key="12">
    <source>
        <dbReference type="Proteomes" id="UP000789706"/>
    </source>
</evidence>
<dbReference type="Pfam" id="PF00069">
    <property type="entry name" value="Pkinase"/>
    <property type="match status" value="2"/>
</dbReference>
<evidence type="ECO:0000256" key="8">
    <source>
        <dbReference type="ARBA" id="ARBA00048679"/>
    </source>
</evidence>
<dbReference type="Pfam" id="PF05773">
    <property type="entry name" value="RWD"/>
    <property type="match status" value="1"/>
</dbReference>
<comment type="catalytic activity">
    <reaction evidence="7">
        <text>L-threonyl-[protein] + ATP = O-phospho-L-threonyl-[protein] + ADP + H(+)</text>
        <dbReference type="Rhea" id="RHEA:46608"/>
        <dbReference type="Rhea" id="RHEA-COMP:11060"/>
        <dbReference type="Rhea" id="RHEA-COMP:11605"/>
        <dbReference type="ChEBI" id="CHEBI:15378"/>
        <dbReference type="ChEBI" id="CHEBI:30013"/>
        <dbReference type="ChEBI" id="CHEBI:30616"/>
        <dbReference type="ChEBI" id="CHEBI:61977"/>
        <dbReference type="ChEBI" id="CHEBI:456216"/>
        <dbReference type="EC" id="2.7.11.1"/>
    </reaction>
</comment>
<dbReference type="OrthoDB" id="341578at2759"/>
<organism evidence="11 12">
    <name type="scientific">Diversispora eburnea</name>
    <dbReference type="NCBI Taxonomy" id="1213867"/>
    <lineage>
        <taxon>Eukaryota</taxon>
        <taxon>Fungi</taxon>
        <taxon>Fungi incertae sedis</taxon>
        <taxon>Mucoromycota</taxon>
        <taxon>Glomeromycotina</taxon>
        <taxon>Glomeromycetes</taxon>
        <taxon>Diversisporales</taxon>
        <taxon>Diversisporaceae</taxon>
        <taxon>Diversispora</taxon>
    </lineage>
</organism>
<dbReference type="Gene3D" id="3.30.930.10">
    <property type="entry name" value="Bira Bifunctional Protein, Domain 2"/>
    <property type="match status" value="1"/>
</dbReference>
<evidence type="ECO:0000313" key="11">
    <source>
        <dbReference type="EMBL" id="CAG8437012.1"/>
    </source>
</evidence>
<dbReference type="PROSITE" id="PS50908">
    <property type="entry name" value="RWD"/>
    <property type="match status" value="1"/>
</dbReference>
<dbReference type="InterPro" id="IPR045864">
    <property type="entry name" value="aa-tRNA-synth_II/BPL/LPL"/>
</dbReference>
<dbReference type="GO" id="GO:0005634">
    <property type="term" value="C:nucleus"/>
    <property type="evidence" value="ECO:0007669"/>
    <property type="project" value="TreeGrafter"/>
</dbReference>
<keyword evidence="4" id="KW-0547">Nucleotide-binding</keyword>
<comment type="caution">
    <text evidence="11">The sequence shown here is derived from an EMBL/GenBank/DDBJ whole genome shotgun (WGS) entry which is preliminary data.</text>
</comment>
<dbReference type="GO" id="GO:0009893">
    <property type="term" value="P:positive regulation of metabolic process"/>
    <property type="evidence" value="ECO:0007669"/>
    <property type="project" value="UniProtKB-ARBA"/>
</dbReference>
<evidence type="ECO:0000256" key="6">
    <source>
        <dbReference type="ARBA" id="ARBA00022840"/>
    </source>
</evidence>
<keyword evidence="2" id="KW-0723">Serine/threonine-protein kinase</keyword>
<dbReference type="InterPro" id="IPR050339">
    <property type="entry name" value="CC_SR_Kinase"/>
</dbReference>
<dbReference type="EMBL" id="CAJVPK010000043">
    <property type="protein sequence ID" value="CAG8437012.1"/>
    <property type="molecule type" value="Genomic_DNA"/>
</dbReference>
<accession>A0A9N8V282</accession>
<dbReference type="SMART" id="SM00591">
    <property type="entry name" value="RWD"/>
    <property type="match status" value="1"/>
</dbReference>
<dbReference type="GO" id="GO:0004694">
    <property type="term" value="F:eukaryotic translation initiation factor 2alpha kinase activity"/>
    <property type="evidence" value="ECO:0007669"/>
    <property type="project" value="TreeGrafter"/>
</dbReference>
<dbReference type="InterPro" id="IPR016135">
    <property type="entry name" value="UBQ-conjugating_enzyme/RWD"/>
</dbReference>
<keyword evidence="12" id="KW-1185">Reference proteome</keyword>
<dbReference type="GO" id="GO:0007165">
    <property type="term" value="P:signal transduction"/>
    <property type="evidence" value="ECO:0007669"/>
    <property type="project" value="UniProtKB-ARBA"/>
</dbReference>
<gene>
    <name evidence="11" type="ORF">DEBURN_LOCUS1096</name>
</gene>
<evidence type="ECO:0000256" key="4">
    <source>
        <dbReference type="ARBA" id="ARBA00022741"/>
    </source>
</evidence>
<keyword evidence="3" id="KW-0808">Transferase</keyword>
<dbReference type="Gene3D" id="3.30.200.20">
    <property type="entry name" value="Phosphorylase Kinase, domain 1"/>
    <property type="match status" value="1"/>
</dbReference>
<dbReference type="GO" id="GO:0005829">
    <property type="term" value="C:cytosol"/>
    <property type="evidence" value="ECO:0007669"/>
    <property type="project" value="TreeGrafter"/>
</dbReference>
<dbReference type="InterPro" id="IPR011009">
    <property type="entry name" value="Kinase-like_dom_sf"/>
</dbReference>
<evidence type="ECO:0000256" key="2">
    <source>
        <dbReference type="ARBA" id="ARBA00022527"/>
    </source>
</evidence>
<dbReference type="InterPro" id="IPR024435">
    <property type="entry name" value="HisRS-related_dom"/>
</dbReference>
<evidence type="ECO:0000259" key="9">
    <source>
        <dbReference type="PROSITE" id="PS50011"/>
    </source>
</evidence>
<evidence type="ECO:0000256" key="7">
    <source>
        <dbReference type="ARBA" id="ARBA00047899"/>
    </source>
</evidence>
<reference evidence="11" key="1">
    <citation type="submission" date="2021-06" db="EMBL/GenBank/DDBJ databases">
        <authorList>
            <person name="Kallberg Y."/>
            <person name="Tangrot J."/>
            <person name="Rosling A."/>
        </authorList>
    </citation>
    <scope>NUCLEOTIDE SEQUENCE</scope>
    <source>
        <strain evidence="11">AZ414A</strain>
    </source>
</reference>
<dbReference type="CDD" id="cd23823">
    <property type="entry name" value="RWD_GCN2"/>
    <property type="match status" value="1"/>
</dbReference>
<dbReference type="SUPFAM" id="SSF54495">
    <property type="entry name" value="UBC-like"/>
    <property type="match status" value="1"/>
</dbReference>
<feature type="domain" description="Protein kinase" evidence="9">
    <location>
        <begin position="255"/>
        <end position="815"/>
    </location>
</feature>
<keyword evidence="5" id="KW-0418">Kinase</keyword>
<dbReference type="Gene3D" id="1.10.510.10">
    <property type="entry name" value="Transferase(Phosphotransferase) domain 1"/>
    <property type="match status" value="2"/>
</dbReference>
<evidence type="ECO:0000256" key="5">
    <source>
        <dbReference type="ARBA" id="ARBA00022777"/>
    </source>
</evidence>
<evidence type="ECO:0000256" key="1">
    <source>
        <dbReference type="ARBA" id="ARBA00012513"/>
    </source>
</evidence>
<dbReference type="InterPro" id="IPR000719">
    <property type="entry name" value="Prot_kinase_dom"/>
</dbReference>
<dbReference type="Proteomes" id="UP000789706">
    <property type="component" value="Unassembled WGS sequence"/>
</dbReference>
<protein>
    <recommendedName>
        <fullName evidence="1">non-specific serine/threonine protein kinase</fullName>
        <ecNumber evidence="1">2.7.11.1</ecNumber>
    </recommendedName>
</protein>
<dbReference type="FunFam" id="3.10.110.10:FF:000050">
    <property type="entry name" value="eIF-2-alpha kinase GCN2"/>
    <property type="match status" value="1"/>
</dbReference>
<dbReference type="GO" id="GO:1990625">
    <property type="term" value="P:negative regulation of cytoplasmic translational initiation in response to stress"/>
    <property type="evidence" value="ECO:0007669"/>
    <property type="project" value="TreeGrafter"/>
</dbReference>
<feature type="domain" description="RWD" evidence="10">
    <location>
        <begin position="26"/>
        <end position="138"/>
    </location>
</feature>
<dbReference type="SMART" id="SM00220">
    <property type="entry name" value="S_TKc"/>
    <property type="match status" value="1"/>
</dbReference>
<dbReference type="InterPro" id="IPR006575">
    <property type="entry name" value="RWD_dom"/>
</dbReference>
<comment type="catalytic activity">
    <reaction evidence="8">
        <text>L-seryl-[protein] + ATP = O-phospho-L-seryl-[protein] + ADP + H(+)</text>
        <dbReference type="Rhea" id="RHEA:17989"/>
        <dbReference type="Rhea" id="RHEA-COMP:9863"/>
        <dbReference type="Rhea" id="RHEA-COMP:11604"/>
        <dbReference type="ChEBI" id="CHEBI:15378"/>
        <dbReference type="ChEBI" id="CHEBI:29999"/>
        <dbReference type="ChEBI" id="CHEBI:30616"/>
        <dbReference type="ChEBI" id="CHEBI:83421"/>
        <dbReference type="ChEBI" id="CHEBI:456216"/>
        <dbReference type="EC" id="2.7.11.1"/>
    </reaction>
</comment>
<dbReference type="GO" id="GO:0005524">
    <property type="term" value="F:ATP binding"/>
    <property type="evidence" value="ECO:0007669"/>
    <property type="project" value="UniProtKB-KW"/>
</dbReference>